<dbReference type="Gene3D" id="3.40.50.150">
    <property type="entry name" value="Vaccinia Virus protein VP39"/>
    <property type="match status" value="1"/>
</dbReference>
<reference evidence="1 2" key="1">
    <citation type="submission" date="2019-08" db="EMBL/GenBank/DDBJ databases">
        <authorList>
            <person name="Lei W."/>
        </authorList>
    </citation>
    <scope>NUCLEOTIDE SEQUENCE [LARGE SCALE GENOMIC DNA]</scope>
    <source>
        <strain evidence="1 2">CCUG 58627</strain>
    </source>
</reference>
<dbReference type="EMBL" id="VOHM01000004">
    <property type="protein sequence ID" value="TWT28480.1"/>
    <property type="molecule type" value="Genomic_DNA"/>
</dbReference>
<dbReference type="OrthoDB" id="6064711at2"/>
<organism evidence="1 2">
    <name type="scientific">Corynebacterium canis</name>
    <dbReference type="NCBI Taxonomy" id="679663"/>
    <lineage>
        <taxon>Bacteria</taxon>
        <taxon>Bacillati</taxon>
        <taxon>Actinomycetota</taxon>
        <taxon>Actinomycetes</taxon>
        <taxon>Mycobacteriales</taxon>
        <taxon>Corynebacteriaceae</taxon>
        <taxon>Corynebacterium</taxon>
    </lineage>
</organism>
<keyword evidence="2" id="KW-1185">Reference proteome</keyword>
<dbReference type="InterPro" id="IPR029063">
    <property type="entry name" value="SAM-dependent_MTases_sf"/>
</dbReference>
<accession>A0A5C5USC9</accession>
<dbReference type="AlphaFoldDB" id="A0A5C5USC9"/>
<sequence>MAGRRGKAAGRDPWNHNIAYHPWIARRARGRVLDVGCGDGMLAQKLAQTCDTVIGLECDDIGVPVRKPCLSLAEIRSIASKELPGA</sequence>
<dbReference type="SUPFAM" id="SSF53335">
    <property type="entry name" value="S-adenosyl-L-methionine-dependent methyltransferases"/>
    <property type="match status" value="1"/>
</dbReference>
<gene>
    <name evidence="1" type="ORF">FRX94_02600</name>
</gene>
<protein>
    <recommendedName>
        <fullName evidence="3">Class I SAM-dependent methyltransferase</fullName>
    </recommendedName>
</protein>
<dbReference type="Proteomes" id="UP000320791">
    <property type="component" value="Unassembled WGS sequence"/>
</dbReference>
<proteinExistence type="predicted"/>
<comment type="caution">
    <text evidence="1">The sequence shown here is derived from an EMBL/GenBank/DDBJ whole genome shotgun (WGS) entry which is preliminary data.</text>
</comment>
<evidence type="ECO:0008006" key="3">
    <source>
        <dbReference type="Google" id="ProtNLM"/>
    </source>
</evidence>
<evidence type="ECO:0000313" key="1">
    <source>
        <dbReference type="EMBL" id="TWT28480.1"/>
    </source>
</evidence>
<name>A0A5C5USC9_9CORY</name>
<evidence type="ECO:0000313" key="2">
    <source>
        <dbReference type="Proteomes" id="UP000320791"/>
    </source>
</evidence>